<dbReference type="Proteomes" id="UP000799755">
    <property type="component" value="Unassembled WGS sequence"/>
</dbReference>
<evidence type="ECO:0000313" key="2">
    <source>
        <dbReference type="Proteomes" id="UP000799755"/>
    </source>
</evidence>
<protein>
    <submittedName>
        <fullName evidence="1">Uncharacterized protein</fullName>
    </submittedName>
</protein>
<keyword evidence="2" id="KW-1185">Reference proteome</keyword>
<gene>
    <name evidence="1" type="ORF">BDR25DRAFT_218840</name>
</gene>
<organism evidence="1 2">
    <name type="scientific">Lindgomyces ingoldianus</name>
    <dbReference type="NCBI Taxonomy" id="673940"/>
    <lineage>
        <taxon>Eukaryota</taxon>
        <taxon>Fungi</taxon>
        <taxon>Dikarya</taxon>
        <taxon>Ascomycota</taxon>
        <taxon>Pezizomycotina</taxon>
        <taxon>Dothideomycetes</taxon>
        <taxon>Pleosporomycetidae</taxon>
        <taxon>Pleosporales</taxon>
        <taxon>Lindgomycetaceae</taxon>
        <taxon>Lindgomyces</taxon>
    </lineage>
</organism>
<name>A0ACB6R323_9PLEO</name>
<evidence type="ECO:0000313" key="1">
    <source>
        <dbReference type="EMBL" id="KAF2473462.1"/>
    </source>
</evidence>
<sequence length="798" mass="88877">MDERAHDDNTQGSESTVSNLTSLENDDTDDFGRLMVQNARDERRLNDALRGNVQPFRKARVRPHVGLTLENLERNNGANGVDMRPSAQVMFASPPSVGSSSGSDPAIRVPSEWGRKGRVRRDWMRTIASDDEQKPGTQQDLTPPRANSAIGIADVDRPLPSVEDSPLSHKSSLQGTPSSTRRRNTAFDTVPDWDFTLDLNEASLIASTPYLPRNTALDDIRQREIESLKEQAVTTSRLDRIRESSPEETRRPRSKPSMDNLTNGISTSDQAQAQGSSEVHLRKRTNSTKSLSKSVSFTVEGGEQAPNSPIIVYKSAETVGIVDRGIHANAQTNPQRPNHRREDSHELLRRLARVSSSTPSPGRIGASRSQAAPARQSSDGSQRTVTETPGPTDNAPVTDNATQDNTTNETVATAPEVQPEGTSRAEEPQFPDVVPESNPENQTNDIDDTPMPVDQLPLNAKTPVVTGAWVDTPAPRTTHRSQDTSRSPSRSPKKTSPSKRFPEKQNPPQLKEPTEEPMDRIRPTLPRSALEAIVEEAKANGGSRQSNDQYGDSTIDSLEDLMGEGADNSEALELDEDTLLGLGIPTGVPRNEAERQRQQELLHLHRMNERLRAARTSIRDASRGMKRVENRVEHVEEGSDAVRVVYRECPCAEEGHQNNPFVAMWNTASALFYDRRKPSLTWLSIALVALMIWYILESLACDQYCHKFYATSMHGFGVDWDAPCFPYVIPTVLYRKLLRPFCQPLWSFILWTWDTLLGNQEVRKSAARTAKSFTTRILNAHTQQTFEPDLRMDNDELI</sequence>
<comment type="caution">
    <text evidence="1">The sequence shown here is derived from an EMBL/GenBank/DDBJ whole genome shotgun (WGS) entry which is preliminary data.</text>
</comment>
<dbReference type="EMBL" id="MU003500">
    <property type="protein sequence ID" value="KAF2473462.1"/>
    <property type="molecule type" value="Genomic_DNA"/>
</dbReference>
<reference evidence="1" key="1">
    <citation type="journal article" date="2020" name="Stud. Mycol.">
        <title>101 Dothideomycetes genomes: a test case for predicting lifestyles and emergence of pathogens.</title>
        <authorList>
            <person name="Haridas S."/>
            <person name="Albert R."/>
            <person name="Binder M."/>
            <person name="Bloem J."/>
            <person name="Labutti K."/>
            <person name="Salamov A."/>
            <person name="Andreopoulos B."/>
            <person name="Baker S."/>
            <person name="Barry K."/>
            <person name="Bills G."/>
            <person name="Bluhm B."/>
            <person name="Cannon C."/>
            <person name="Castanera R."/>
            <person name="Culley D."/>
            <person name="Daum C."/>
            <person name="Ezra D."/>
            <person name="Gonzalez J."/>
            <person name="Henrissat B."/>
            <person name="Kuo A."/>
            <person name="Liang C."/>
            <person name="Lipzen A."/>
            <person name="Lutzoni F."/>
            <person name="Magnuson J."/>
            <person name="Mondo S."/>
            <person name="Nolan M."/>
            <person name="Ohm R."/>
            <person name="Pangilinan J."/>
            <person name="Park H.-J."/>
            <person name="Ramirez L."/>
            <person name="Alfaro M."/>
            <person name="Sun H."/>
            <person name="Tritt A."/>
            <person name="Yoshinaga Y."/>
            <person name="Zwiers L.-H."/>
            <person name="Turgeon B."/>
            <person name="Goodwin S."/>
            <person name="Spatafora J."/>
            <person name="Crous P."/>
            <person name="Grigoriev I."/>
        </authorList>
    </citation>
    <scope>NUCLEOTIDE SEQUENCE</scope>
    <source>
        <strain evidence="1">ATCC 200398</strain>
    </source>
</reference>
<accession>A0ACB6R323</accession>
<proteinExistence type="predicted"/>